<dbReference type="Gene3D" id="1.10.3210.10">
    <property type="entry name" value="Hypothetical protein af1432"/>
    <property type="match status" value="1"/>
</dbReference>
<accession>A0A7X3FPE2</accession>
<evidence type="ECO:0000313" key="4">
    <source>
        <dbReference type="Proteomes" id="UP000438106"/>
    </source>
</evidence>
<keyword evidence="4" id="KW-1185">Reference proteome</keyword>
<feature type="domain" description="Ppx/GppA phosphatase N-terminal" evidence="1">
    <location>
        <begin position="55"/>
        <end position="335"/>
    </location>
</feature>
<dbReference type="AlphaFoldDB" id="A0A7X3FPE2"/>
<dbReference type="Pfam" id="PF21697">
    <property type="entry name" value="Ppx_C"/>
    <property type="match status" value="1"/>
</dbReference>
<organism evidence="3 4">
    <name type="scientific">Devosia marina</name>
    <dbReference type="NCBI Taxonomy" id="2683198"/>
    <lineage>
        <taxon>Bacteria</taxon>
        <taxon>Pseudomonadati</taxon>
        <taxon>Pseudomonadota</taxon>
        <taxon>Alphaproteobacteria</taxon>
        <taxon>Hyphomicrobiales</taxon>
        <taxon>Devosiaceae</taxon>
        <taxon>Devosia</taxon>
    </lineage>
</organism>
<name>A0A7X3FPE2_9HYPH</name>
<sequence>MLPCPAVAVRARRRATRIKLTQFWGVDADPTAQGRIKGARPVAVLDIGSNSVRLVVYERHARALTPLYNEKSACALGRGIAQSKRLADANMDKALEAMKRFALVARMMRVGKVYILATSAVRDAANRDEFVSAVEAIMEAPVRVLSGQEEAHYAALGVVAGIPGFAGVVGDLGGGSLELSDIANGHDTNGESFELGVIRLQDDADGSPKKAATLVRERLADSILQGDQAGAQFAAIGGTWRSLAKLHQATCDYPLHMVQDYVVSADEMIRFCEEIVAADALKGYPGASSVSNSRRELVPFGAAVLAEILKAGKFSNVVFSALGVREGYLYGMLDQREQEIDPLIQGAEELSVLRSRSPAHANDLVEFTAQYFAAVGAEETPEEARLRVVACLLADIGWRSHPDYRGPQSVDSVAYGSLTGVDHPGRSFLAQTLAIRYDGLKSKAAQVLVPLGSDALTARARLIGSMMRVAYPMTAAMPGVLPRTRFSLDDDTLVLNLPADFAFLNGDHLRNRLRQFAEGAGHAKWRVDVG</sequence>
<dbReference type="PANTHER" id="PTHR30005">
    <property type="entry name" value="EXOPOLYPHOSPHATASE"/>
    <property type="match status" value="1"/>
</dbReference>
<feature type="domain" description="Exopolyphosphatase C-terminal" evidence="2">
    <location>
        <begin position="343"/>
        <end position="522"/>
    </location>
</feature>
<dbReference type="Gene3D" id="3.30.420.150">
    <property type="entry name" value="Exopolyphosphatase. Domain 2"/>
    <property type="match status" value="1"/>
</dbReference>
<reference evidence="3 4" key="1">
    <citation type="submission" date="2019-12" db="EMBL/GenBank/DDBJ databases">
        <title>Devosia maris sp. nov., isolated from the deep seawater.</title>
        <authorList>
            <person name="Liu Y."/>
        </authorList>
    </citation>
    <scope>NUCLEOTIDE SEQUENCE [LARGE SCALE GENOMIC DNA]</scope>
    <source>
        <strain evidence="3 4">L53-10-65</strain>
    </source>
</reference>
<dbReference type="InterPro" id="IPR050273">
    <property type="entry name" value="GppA/Ppx_hydrolase"/>
</dbReference>
<dbReference type="EMBL" id="WQRF01000001">
    <property type="protein sequence ID" value="MVS98161.1"/>
    <property type="molecule type" value="Genomic_DNA"/>
</dbReference>
<comment type="caution">
    <text evidence="3">The sequence shown here is derived from an EMBL/GenBank/DDBJ whole genome shotgun (WGS) entry which is preliminary data.</text>
</comment>
<gene>
    <name evidence="3" type="ORF">GO014_03875</name>
</gene>
<dbReference type="Pfam" id="PF02541">
    <property type="entry name" value="Ppx-GppA"/>
    <property type="match status" value="1"/>
</dbReference>
<dbReference type="PANTHER" id="PTHR30005:SF0">
    <property type="entry name" value="RETROGRADE REGULATION PROTEIN 2"/>
    <property type="match status" value="1"/>
</dbReference>
<dbReference type="Proteomes" id="UP000438106">
    <property type="component" value="Unassembled WGS sequence"/>
</dbReference>
<dbReference type="InterPro" id="IPR003695">
    <property type="entry name" value="Ppx_GppA_N"/>
</dbReference>
<dbReference type="SUPFAM" id="SSF109604">
    <property type="entry name" value="HD-domain/PDEase-like"/>
    <property type="match status" value="1"/>
</dbReference>
<evidence type="ECO:0000259" key="1">
    <source>
        <dbReference type="Pfam" id="PF02541"/>
    </source>
</evidence>
<proteinExistence type="predicted"/>
<dbReference type="InterPro" id="IPR048951">
    <property type="entry name" value="Ppx_C"/>
</dbReference>
<evidence type="ECO:0000313" key="3">
    <source>
        <dbReference type="EMBL" id="MVS98161.1"/>
    </source>
</evidence>
<dbReference type="GO" id="GO:0016462">
    <property type="term" value="F:pyrophosphatase activity"/>
    <property type="evidence" value="ECO:0007669"/>
    <property type="project" value="TreeGrafter"/>
</dbReference>
<dbReference type="Gene3D" id="3.30.420.40">
    <property type="match status" value="1"/>
</dbReference>
<protein>
    <submittedName>
        <fullName evidence="3">Exopolyphosphatase</fullName>
    </submittedName>
</protein>
<dbReference type="CDD" id="cd24052">
    <property type="entry name" value="ASKHA_NBD_HpPPX-GppA-like"/>
    <property type="match status" value="1"/>
</dbReference>
<dbReference type="SUPFAM" id="SSF53067">
    <property type="entry name" value="Actin-like ATPase domain"/>
    <property type="match status" value="2"/>
</dbReference>
<dbReference type="InterPro" id="IPR043129">
    <property type="entry name" value="ATPase_NBD"/>
</dbReference>
<evidence type="ECO:0000259" key="2">
    <source>
        <dbReference type="Pfam" id="PF21697"/>
    </source>
</evidence>